<dbReference type="PANTHER" id="PTHR23092:SF48">
    <property type="entry name" value="NUCLEOTIDYLTRANSFERASE FAMILY PROTEIN"/>
    <property type="match status" value="1"/>
</dbReference>
<dbReference type="SUPFAM" id="SSF81301">
    <property type="entry name" value="Nucleotidyltransferase"/>
    <property type="match status" value="1"/>
</dbReference>
<comment type="caution">
    <text evidence="6">The sequence shown here is derived from an EMBL/GenBank/DDBJ whole genome shotgun (WGS) entry which is preliminary data.</text>
</comment>
<dbReference type="GO" id="GO:0005730">
    <property type="term" value="C:nucleolus"/>
    <property type="evidence" value="ECO:0007669"/>
    <property type="project" value="TreeGrafter"/>
</dbReference>
<dbReference type="EMBL" id="JBBWWQ010000009">
    <property type="protein sequence ID" value="KAK8939240.1"/>
    <property type="molecule type" value="Genomic_DNA"/>
</dbReference>
<dbReference type="GO" id="GO:0031123">
    <property type="term" value="P:RNA 3'-end processing"/>
    <property type="evidence" value="ECO:0007669"/>
    <property type="project" value="TreeGrafter"/>
</dbReference>
<feature type="domain" description="PAP-associated" evidence="4">
    <location>
        <begin position="1474"/>
        <end position="1527"/>
    </location>
</feature>
<dbReference type="GO" id="GO:0043634">
    <property type="term" value="P:polyadenylation-dependent ncRNA catabolic process"/>
    <property type="evidence" value="ECO:0007669"/>
    <property type="project" value="TreeGrafter"/>
</dbReference>
<evidence type="ECO:0000256" key="2">
    <source>
        <dbReference type="ARBA" id="ARBA00022842"/>
    </source>
</evidence>
<evidence type="ECO:0000313" key="6">
    <source>
        <dbReference type="EMBL" id="KAK8939240.1"/>
    </source>
</evidence>
<feature type="compositionally biased region" description="Basic and acidic residues" evidence="3">
    <location>
        <begin position="1045"/>
        <end position="1056"/>
    </location>
</feature>
<evidence type="ECO:0000256" key="1">
    <source>
        <dbReference type="ARBA" id="ARBA00022723"/>
    </source>
</evidence>
<dbReference type="InterPro" id="IPR054708">
    <property type="entry name" value="MTPAP-like_central"/>
</dbReference>
<protein>
    <recommendedName>
        <fullName evidence="8">Polymerase nucleotidyl transferase domain-containing protein</fullName>
    </recommendedName>
</protein>
<evidence type="ECO:0000259" key="5">
    <source>
        <dbReference type="Pfam" id="PF22600"/>
    </source>
</evidence>
<gene>
    <name evidence="6" type="ORF">KSP39_PZI011298</name>
</gene>
<dbReference type="GO" id="GO:0031499">
    <property type="term" value="C:TRAMP complex"/>
    <property type="evidence" value="ECO:0007669"/>
    <property type="project" value="TreeGrafter"/>
</dbReference>
<dbReference type="SUPFAM" id="SSF81631">
    <property type="entry name" value="PAP/OAS1 substrate-binding domain"/>
    <property type="match status" value="1"/>
</dbReference>
<dbReference type="PANTHER" id="PTHR23092">
    <property type="entry name" value="POLY(A) RNA POLYMERASE"/>
    <property type="match status" value="1"/>
</dbReference>
<dbReference type="Proteomes" id="UP001418222">
    <property type="component" value="Unassembled WGS sequence"/>
</dbReference>
<dbReference type="InterPro" id="IPR043519">
    <property type="entry name" value="NT_sf"/>
</dbReference>
<dbReference type="InterPro" id="IPR045862">
    <property type="entry name" value="Trf4-like"/>
</dbReference>
<proteinExistence type="predicted"/>
<evidence type="ECO:0008006" key="8">
    <source>
        <dbReference type="Google" id="ProtNLM"/>
    </source>
</evidence>
<reference evidence="6 7" key="1">
    <citation type="journal article" date="2022" name="Nat. Plants">
        <title>Genomes of leafy and leafless Platanthera orchids illuminate the evolution of mycoheterotrophy.</title>
        <authorList>
            <person name="Li M.H."/>
            <person name="Liu K.W."/>
            <person name="Li Z."/>
            <person name="Lu H.C."/>
            <person name="Ye Q.L."/>
            <person name="Zhang D."/>
            <person name="Wang J.Y."/>
            <person name="Li Y.F."/>
            <person name="Zhong Z.M."/>
            <person name="Liu X."/>
            <person name="Yu X."/>
            <person name="Liu D.K."/>
            <person name="Tu X.D."/>
            <person name="Liu B."/>
            <person name="Hao Y."/>
            <person name="Liao X.Y."/>
            <person name="Jiang Y.T."/>
            <person name="Sun W.H."/>
            <person name="Chen J."/>
            <person name="Chen Y.Q."/>
            <person name="Ai Y."/>
            <person name="Zhai J.W."/>
            <person name="Wu S.S."/>
            <person name="Zhou Z."/>
            <person name="Hsiao Y.Y."/>
            <person name="Wu W.L."/>
            <person name="Chen Y.Y."/>
            <person name="Lin Y.F."/>
            <person name="Hsu J.L."/>
            <person name="Li C.Y."/>
            <person name="Wang Z.W."/>
            <person name="Zhao X."/>
            <person name="Zhong W.Y."/>
            <person name="Ma X.K."/>
            <person name="Ma L."/>
            <person name="Huang J."/>
            <person name="Chen G.Z."/>
            <person name="Huang M.Z."/>
            <person name="Huang L."/>
            <person name="Peng D.H."/>
            <person name="Luo Y.B."/>
            <person name="Zou S.Q."/>
            <person name="Chen S.P."/>
            <person name="Lan S."/>
            <person name="Tsai W.C."/>
            <person name="Van de Peer Y."/>
            <person name="Liu Z.J."/>
        </authorList>
    </citation>
    <scope>NUCLEOTIDE SEQUENCE [LARGE SCALE GENOMIC DNA]</scope>
    <source>
        <strain evidence="6">Lor287</strain>
    </source>
</reference>
<evidence type="ECO:0000256" key="3">
    <source>
        <dbReference type="SAM" id="MobiDB-lite"/>
    </source>
</evidence>
<keyword evidence="2" id="KW-0460">Magnesium</keyword>
<dbReference type="GO" id="GO:0003729">
    <property type="term" value="F:mRNA binding"/>
    <property type="evidence" value="ECO:0007669"/>
    <property type="project" value="TreeGrafter"/>
</dbReference>
<accession>A0AAP0BHC5</accession>
<name>A0AAP0BHC5_9ASPA</name>
<sequence>MESESQRLVHSLTAHLALYHSHVSRPNPNPTHRDSILRWFSSLSTAHRQAALTISDPSFTQIVLQMQSRLRGQGHSHFLLLPDILSSSHPSLPSLSFRPSRGLLSRSAASNSSALRLSNSILFFSSTSSGAASADAVMVSESLVTDVDCFVGVMDGLSSGRFLCEEVDILGLTVQWVELPWLKDMGYYTLEAFTANMLEVVLRLAWVSSQGGKKPKEKRLKERAAEISGKAANEFWRIKGCLGWWVGLDPGIQKKIISTFFGKSTRALANEIIKEENTSLKNVFGFLNIVRNVELQYGGLSSWQKCKPAPFRRYTDSGLDFLPCRVPKNLTIIWKKLVIVHDISNILLEWQSSNSEAEKLFFRSLGSSFTVSDHITRKLQNVVMVVYTNFINYELMVDTNLSVFPQKKPEEKRNFVCRKGKSRSHSSKKCNPMPKDYSTTSITPYESSKKLDCSSELSYKENTSSLVARRFIDGALSLDINSVPKVKSLVLQKEMDNANARVSVNSMENTGKRKNRRKGAKNKCYNLKNIGKPKCEDNEGSFTPVAAEREPTGTFDYVCTSNSKPKSVDLSTYGDLLAPSFSDVSPENAMVDVPQSKQVIPEYQSPSLTEGSHSSAGKIGSDMSKYVCPCLRMSEPSLQTICKSSTYPNKEIDTRMCTMCDPSPHTHVLDNVATEGKQESLISTVARDSASKSFVSKECLKAASDERRSVMHNVCSEFYTYGGVDSMQGISYEWPSITPPHFPYINSHFLPATDRLHLDVGVSFPYRNQMSSVPSKTHVGNSLSESGHRQILHSLAYPISYDCPPMVKNCSRLSQTHTFSYESAYSQNIPSSLCSRLASCATHGVQVNVASGDNEVKHAGDIIDVYDLKNVSELVEDESYWLSEEESEPHARSGRDYNKFFGGGVMYWNPTELVGIGFSRPPSHSSEDSSWAWHEADLNRTIDDMVGCKSGLPTYNSNGRASPPSSYCSPFDNLASGHPSMVYTVAGSDGSCTAIHSPSVSYSSDEKNSSSTANSAACIEGMKGDPFPYPILRPIIIPGMSRKGSRSDLKLGHDNKSPCLASARRDNPRIRRPPSPVVLCVPQVPRPPPSSTVGESRKRGFPTVRSGSSSPRHWGVKSWFHEENSVADTHLCLDGAEVVWPTWARKGLRVAAVAQSLQGSLLQDHLITISQLAHDQEHPDAALPLQPPDLLNGSWKGSLSILQNLLHEEIDFFCKQVAAENLIRKPYINWAVRRVTRSLQVLWPRSRTNIFGSSATGLALPTSDVDLVVSLPPVRNLEPIKEAGILEGRNGIKETCLQHATRYLANQEWVRNDSLKTIENTAIPVIMLVAEVPCDITFSHGTSSPVDISKEKSSKLSGEHDNVSLLNLSGLQTVITSRTSMIPKNDADVVSKSVRLDISFKSTSHTGLQTSELVSQLTQQFPASVPLALVLKKFLADRSLDHSYSGGLSSYCLFLLIIRFLQHEHHCGHSMKQNLGSLLMDFLYFFGNVFDPRHMRVSIQGTGVYMKRERGHSIDPVHIDDPLFPTNNVGRNCFRIHQCIKAFADAFTILENELSLISDECVHSSSQSFRLLRKIVPSFDCEN</sequence>
<organism evidence="6 7">
    <name type="scientific">Platanthera zijinensis</name>
    <dbReference type="NCBI Taxonomy" id="2320716"/>
    <lineage>
        <taxon>Eukaryota</taxon>
        <taxon>Viridiplantae</taxon>
        <taxon>Streptophyta</taxon>
        <taxon>Embryophyta</taxon>
        <taxon>Tracheophyta</taxon>
        <taxon>Spermatophyta</taxon>
        <taxon>Magnoliopsida</taxon>
        <taxon>Liliopsida</taxon>
        <taxon>Asparagales</taxon>
        <taxon>Orchidaceae</taxon>
        <taxon>Orchidoideae</taxon>
        <taxon>Orchideae</taxon>
        <taxon>Orchidinae</taxon>
        <taxon>Platanthera</taxon>
    </lineage>
</organism>
<keyword evidence="7" id="KW-1185">Reference proteome</keyword>
<dbReference type="Gene3D" id="3.30.460.10">
    <property type="entry name" value="Beta Polymerase, domain 2"/>
    <property type="match status" value="1"/>
</dbReference>
<evidence type="ECO:0000259" key="4">
    <source>
        <dbReference type="Pfam" id="PF03828"/>
    </source>
</evidence>
<dbReference type="Pfam" id="PF22600">
    <property type="entry name" value="MTPAP-like_central"/>
    <property type="match status" value="1"/>
</dbReference>
<feature type="domain" description="Poly(A) RNA polymerase mitochondrial-like central palm" evidence="5">
    <location>
        <begin position="1232"/>
        <end position="1339"/>
    </location>
</feature>
<dbReference type="Pfam" id="PF03828">
    <property type="entry name" value="PAP_assoc"/>
    <property type="match status" value="1"/>
</dbReference>
<feature type="region of interest" description="Disordered" evidence="3">
    <location>
        <begin position="1043"/>
        <end position="1109"/>
    </location>
</feature>
<keyword evidence="1" id="KW-0479">Metal-binding</keyword>
<dbReference type="InterPro" id="IPR002058">
    <property type="entry name" value="PAP_assoc"/>
</dbReference>
<dbReference type="GO" id="GO:1990817">
    <property type="term" value="F:poly(A) RNA polymerase activity"/>
    <property type="evidence" value="ECO:0007669"/>
    <property type="project" value="InterPro"/>
</dbReference>
<dbReference type="Gene3D" id="1.10.1410.10">
    <property type="match status" value="1"/>
</dbReference>
<evidence type="ECO:0000313" key="7">
    <source>
        <dbReference type="Proteomes" id="UP001418222"/>
    </source>
</evidence>
<dbReference type="GO" id="GO:0046872">
    <property type="term" value="F:metal ion binding"/>
    <property type="evidence" value="ECO:0007669"/>
    <property type="project" value="UniProtKB-KW"/>
</dbReference>